<dbReference type="PANTHER" id="PTHR43776:SF7">
    <property type="entry name" value="D,D-DIPEPTIDE TRANSPORT ATP-BINDING PROTEIN DDPF-RELATED"/>
    <property type="match status" value="1"/>
</dbReference>
<gene>
    <name evidence="6" type="ORF">D9V34_11680</name>
</gene>
<dbReference type="InterPro" id="IPR027417">
    <property type="entry name" value="P-loop_NTPase"/>
</dbReference>
<dbReference type="OrthoDB" id="3677453at2"/>
<evidence type="ECO:0000313" key="7">
    <source>
        <dbReference type="Proteomes" id="UP000269438"/>
    </source>
</evidence>
<dbReference type="EMBL" id="RCUY01000009">
    <property type="protein sequence ID" value="RLP82427.1"/>
    <property type="molecule type" value="Genomic_DNA"/>
</dbReference>
<dbReference type="InterPro" id="IPR017871">
    <property type="entry name" value="ABC_transporter-like_CS"/>
</dbReference>
<evidence type="ECO:0000256" key="1">
    <source>
        <dbReference type="ARBA" id="ARBA00005417"/>
    </source>
</evidence>
<dbReference type="GO" id="GO:0016887">
    <property type="term" value="F:ATP hydrolysis activity"/>
    <property type="evidence" value="ECO:0007669"/>
    <property type="project" value="InterPro"/>
</dbReference>
<dbReference type="GO" id="GO:0055085">
    <property type="term" value="P:transmembrane transport"/>
    <property type="evidence" value="ECO:0007669"/>
    <property type="project" value="UniProtKB-ARBA"/>
</dbReference>
<sequence length="574" mass="61183">MSTLTIDNLQVSYTVGRERLDVVRGVSLEIEPGQLLAVVGESGSGKTTTAQAATGLLASNGSITGGRVLIGESDVTGWSEKRFRDLRGRAIGWIPQDPNNSLNPVKKVGESVAEVLRIHRWKDRAARRARVIELLDYVGIPNPELRATQYPHELSGGMKQRVLIAGAIALEPALLIADEATSALDVTVQATILDLIDTLRRDSGTAVLMVTHDLAVAADRSDRLVVLRDGSVQEAGDTERVLAHPESAYTRRLLRDAPSFATLSLGEGLQLPTAAPENPEAARGERNLRVVQRSAADAIQDGASGADGPAAPVVVAHNLVQDFGRSGSAQRAVNNVSFHIAPGSTHAIVGESGSGKTTTARIVLGFQKPTSGTVQIHGQEITGLRGAGLRELRRRVQMVYQNPFGSLDPRQSIGDIVTEPLRNFGIGDAAERRARVAQIIDRVALPATVLTRRPHELSGGQRQRVAIARALVPGPDVVVLDEAVSALDVTVQARILELLGELQRDLGVSYLFISHDLAVVRQLAHTVSVLRGGELVEEGATARVFDHPEHEYTRQLIAAIPGRRAAAAGALASA</sequence>
<dbReference type="InterPro" id="IPR013563">
    <property type="entry name" value="Oligopep_ABC_C"/>
</dbReference>
<evidence type="ECO:0000256" key="2">
    <source>
        <dbReference type="ARBA" id="ARBA00022448"/>
    </source>
</evidence>
<dbReference type="Pfam" id="PF08352">
    <property type="entry name" value="oligo_HPY"/>
    <property type="match status" value="1"/>
</dbReference>
<name>A0A3L7APZ4_9MICO</name>
<dbReference type="CDD" id="cd03257">
    <property type="entry name" value="ABC_NikE_OppD_transporters"/>
    <property type="match status" value="2"/>
</dbReference>
<dbReference type="GO" id="GO:0005524">
    <property type="term" value="F:ATP binding"/>
    <property type="evidence" value="ECO:0007669"/>
    <property type="project" value="UniProtKB-KW"/>
</dbReference>
<dbReference type="Gene3D" id="3.40.50.300">
    <property type="entry name" value="P-loop containing nucleotide triphosphate hydrolases"/>
    <property type="match status" value="2"/>
</dbReference>
<keyword evidence="4 6" id="KW-0067">ATP-binding</keyword>
<keyword evidence="3" id="KW-0547">Nucleotide-binding</keyword>
<keyword evidence="2" id="KW-0813">Transport</keyword>
<evidence type="ECO:0000256" key="3">
    <source>
        <dbReference type="ARBA" id="ARBA00022741"/>
    </source>
</evidence>
<comment type="caution">
    <text evidence="6">The sequence shown here is derived from an EMBL/GenBank/DDBJ whole genome shotgun (WGS) entry which is preliminary data.</text>
</comment>
<dbReference type="SUPFAM" id="SSF52540">
    <property type="entry name" value="P-loop containing nucleoside triphosphate hydrolases"/>
    <property type="match status" value="2"/>
</dbReference>
<feature type="domain" description="ABC transporter" evidence="5">
    <location>
        <begin position="318"/>
        <end position="557"/>
    </location>
</feature>
<dbReference type="RefSeq" id="WP_121688953.1">
    <property type="nucleotide sequence ID" value="NZ_RCUY01000009.1"/>
</dbReference>
<evidence type="ECO:0000259" key="5">
    <source>
        <dbReference type="PROSITE" id="PS50893"/>
    </source>
</evidence>
<dbReference type="SMART" id="SM00382">
    <property type="entry name" value="AAA"/>
    <property type="match status" value="2"/>
</dbReference>
<evidence type="ECO:0000313" key="6">
    <source>
        <dbReference type="EMBL" id="RLP82427.1"/>
    </source>
</evidence>
<dbReference type="PANTHER" id="PTHR43776">
    <property type="entry name" value="TRANSPORT ATP-BINDING PROTEIN"/>
    <property type="match status" value="1"/>
</dbReference>
<keyword evidence="7" id="KW-1185">Reference proteome</keyword>
<dbReference type="AlphaFoldDB" id="A0A3L7APZ4"/>
<dbReference type="InterPro" id="IPR050319">
    <property type="entry name" value="ABC_transp_ATP-bind"/>
</dbReference>
<dbReference type="PROSITE" id="PS50893">
    <property type="entry name" value="ABC_TRANSPORTER_2"/>
    <property type="match status" value="2"/>
</dbReference>
<dbReference type="NCBIfam" id="NF007739">
    <property type="entry name" value="PRK10419.1"/>
    <property type="match status" value="2"/>
</dbReference>
<protein>
    <submittedName>
        <fullName evidence="6">ABC transporter ATP-binding protein</fullName>
    </submittedName>
</protein>
<organism evidence="6 7">
    <name type="scientific">Mycetocola lacteus</name>
    <dbReference type="NCBI Taxonomy" id="76637"/>
    <lineage>
        <taxon>Bacteria</taxon>
        <taxon>Bacillati</taxon>
        <taxon>Actinomycetota</taxon>
        <taxon>Actinomycetes</taxon>
        <taxon>Micrococcales</taxon>
        <taxon>Microbacteriaceae</taxon>
        <taxon>Mycetocola</taxon>
    </lineage>
</organism>
<dbReference type="PROSITE" id="PS00211">
    <property type="entry name" value="ABC_TRANSPORTER_1"/>
    <property type="match status" value="2"/>
</dbReference>
<dbReference type="NCBIfam" id="NF008453">
    <property type="entry name" value="PRK11308.1"/>
    <property type="match status" value="2"/>
</dbReference>
<dbReference type="Proteomes" id="UP000269438">
    <property type="component" value="Unassembled WGS sequence"/>
</dbReference>
<evidence type="ECO:0000256" key="4">
    <source>
        <dbReference type="ARBA" id="ARBA00022840"/>
    </source>
</evidence>
<reference evidence="6 7" key="1">
    <citation type="submission" date="2018-10" db="EMBL/GenBank/DDBJ databases">
        <authorList>
            <person name="Li J."/>
        </authorList>
    </citation>
    <scope>NUCLEOTIDE SEQUENCE [LARGE SCALE GENOMIC DNA]</scope>
    <source>
        <strain evidence="6 7">JCM 11654</strain>
    </source>
</reference>
<comment type="similarity">
    <text evidence="1">Belongs to the ABC transporter superfamily.</text>
</comment>
<feature type="domain" description="ABC transporter" evidence="5">
    <location>
        <begin position="4"/>
        <end position="254"/>
    </location>
</feature>
<dbReference type="GO" id="GO:0015833">
    <property type="term" value="P:peptide transport"/>
    <property type="evidence" value="ECO:0007669"/>
    <property type="project" value="InterPro"/>
</dbReference>
<dbReference type="InterPro" id="IPR003593">
    <property type="entry name" value="AAA+_ATPase"/>
</dbReference>
<accession>A0A3L7APZ4</accession>
<dbReference type="Pfam" id="PF00005">
    <property type="entry name" value="ABC_tran"/>
    <property type="match status" value="2"/>
</dbReference>
<dbReference type="InterPro" id="IPR003439">
    <property type="entry name" value="ABC_transporter-like_ATP-bd"/>
</dbReference>
<proteinExistence type="inferred from homology"/>